<comment type="catalytic activity">
    <reaction evidence="11 12">
        <text>(1S,2R)-1-C-(indol-3-yl)glycerol 3-phosphate + L-serine = D-glyceraldehyde 3-phosphate + L-tryptophan + H2O</text>
        <dbReference type="Rhea" id="RHEA:10532"/>
        <dbReference type="ChEBI" id="CHEBI:15377"/>
        <dbReference type="ChEBI" id="CHEBI:33384"/>
        <dbReference type="ChEBI" id="CHEBI:57912"/>
        <dbReference type="ChEBI" id="CHEBI:58866"/>
        <dbReference type="ChEBI" id="CHEBI:59776"/>
        <dbReference type="EC" id="4.2.1.20"/>
    </reaction>
</comment>
<accession>A0A6C0A8X6</accession>
<dbReference type="CDD" id="cd04724">
    <property type="entry name" value="Tryptophan_synthase_alpha"/>
    <property type="match status" value="1"/>
</dbReference>
<evidence type="ECO:0000256" key="12">
    <source>
        <dbReference type="HAMAP-Rule" id="MF_00131"/>
    </source>
</evidence>
<evidence type="ECO:0000256" key="1">
    <source>
        <dbReference type="ARBA" id="ARBA00003365"/>
    </source>
</evidence>
<dbReference type="InterPro" id="IPR011060">
    <property type="entry name" value="RibuloseP-bd_barrel"/>
</dbReference>
<dbReference type="GO" id="GO:0004834">
    <property type="term" value="F:tryptophan synthase activity"/>
    <property type="evidence" value="ECO:0007669"/>
    <property type="project" value="UniProtKB-UniRule"/>
</dbReference>
<geneLocation type="plastid" evidence="14"/>
<dbReference type="InterPro" id="IPR018204">
    <property type="entry name" value="Trp_synthase_alpha_AS"/>
</dbReference>
<evidence type="ECO:0000256" key="3">
    <source>
        <dbReference type="ARBA" id="ARBA00004733"/>
    </source>
</evidence>
<dbReference type="RefSeq" id="YP_009731983.1">
    <property type="nucleotide sequence ID" value="NC_046041.1"/>
</dbReference>
<comment type="pathway">
    <text evidence="3 12">Amino-acid biosynthesis; L-tryptophan biosynthesis; L-tryptophan from chorismate: step 5/5.</text>
</comment>
<evidence type="ECO:0000313" key="14">
    <source>
        <dbReference type="EMBL" id="QHS70499.1"/>
    </source>
</evidence>
<comment type="function">
    <text evidence="1 12">The alpha subunit is responsible for the aldol cleavage of indoleglycerol phosphate to indole and glyceraldehyde 3-phosphate.</text>
</comment>
<evidence type="ECO:0000256" key="11">
    <source>
        <dbReference type="ARBA" id="ARBA00049047"/>
    </source>
</evidence>
<evidence type="ECO:0000256" key="4">
    <source>
        <dbReference type="ARBA" id="ARBA00011270"/>
    </source>
</evidence>
<evidence type="ECO:0000256" key="7">
    <source>
        <dbReference type="ARBA" id="ARBA00022640"/>
    </source>
</evidence>
<dbReference type="HAMAP" id="MF_00131">
    <property type="entry name" value="Trp_synth_alpha"/>
    <property type="match status" value="1"/>
</dbReference>
<comment type="subunit">
    <text evidence="4 12">Tetramer of two alpha and two beta chains.</text>
</comment>
<dbReference type="PANTHER" id="PTHR43406">
    <property type="entry name" value="TRYPTOPHAN SYNTHASE, ALPHA CHAIN"/>
    <property type="match status" value="1"/>
</dbReference>
<feature type="active site" description="Proton acceptor" evidence="12">
    <location>
        <position position="47"/>
    </location>
</feature>
<reference evidence="14" key="1">
    <citation type="journal article" date="2019" name="Mitochondrial DNA Part B Resour">
        <title>The complete plastid genome and phylogenetic analysis of Gracilaria edulis.</title>
        <authorList>
            <person name="Liu T."/>
            <person name="Tang X."/>
            <person name="Jia X."/>
            <person name="Wu X."/>
            <person name="Huang M."/>
            <person name="Zeng J."/>
            <person name="Chen W."/>
        </authorList>
    </citation>
    <scope>NUCLEOTIDE SEQUENCE</scope>
</reference>
<dbReference type="InterPro" id="IPR002028">
    <property type="entry name" value="Trp_synthase_suA"/>
</dbReference>
<dbReference type="SUPFAM" id="SSF51366">
    <property type="entry name" value="Ribulose-phoshate binding barrel"/>
    <property type="match status" value="1"/>
</dbReference>
<keyword evidence="8 12" id="KW-0822">Tryptophan biosynthesis</keyword>
<dbReference type="FunFam" id="3.20.20.70:FF:000037">
    <property type="entry name" value="Tryptophan synthase alpha chain"/>
    <property type="match status" value="1"/>
</dbReference>
<evidence type="ECO:0000256" key="2">
    <source>
        <dbReference type="ARBA" id="ARBA00004229"/>
    </source>
</evidence>
<dbReference type="PROSITE" id="PS00167">
    <property type="entry name" value="TRP_SYNTHASE_ALPHA"/>
    <property type="match status" value="1"/>
</dbReference>
<protein>
    <recommendedName>
        <fullName evidence="12">Tryptophan synthase alpha chain</fullName>
        <ecNumber evidence="12">4.2.1.20</ecNumber>
    </recommendedName>
</protein>
<dbReference type="GO" id="GO:0009507">
    <property type="term" value="C:chloroplast"/>
    <property type="evidence" value="ECO:0007669"/>
    <property type="project" value="UniProtKB-SubCell"/>
</dbReference>
<keyword evidence="9 12" id="KW-0057">Aromatic amino acid biosynthesis</keyword>
<gene>
    <name evidence="12 14" type="primary">trpA</name>
</gene>
<dbReference type="GeneID" id="44152072"/>
<evidence type="ECO:0000256" key="6">
    <source>
        <dbReference type="ARBA" id="ARBA00022605"/>
    </source>
</evidence>
<evidence type="ECO:0000256" key="9">
    <source>
        <dbReference type="ARBA" id="ARBA00023141"/>
    </source>
</evidence>
<dbReference type="EC" id="4.2.1.20" evidence="12"/>
<keyword evidence="7 14" id="KW-0934">Plastid</keyword>
<dbReference type="GO" id="GO:0005829">
    <property type="term" value="C:cytosol"/>
    <property type="evidence" value="ECO:0007669"/>
    <property type="project" value="TreeGrafter"/>
</dbReference>
<evidence type="ECO:0000256" key="5">
    <source>
        <dbReference type="ARBA" id="ARBA00022528"/>
    </source>
</evidence>
<keyword evidence="10 12" id="KW-0456">Lyase</keyword>
<evidence type="ECO:0000256" key="8">
    <source>
        <dbReference type="ARBA" id="ARBA00022822"/>
    </source>
</evidence>
<dbReference type="InterPro" id="IPR013785">
    <property type="entry name" value="Aldolase_TIM"/>
</dbReference>
<proteinExistence type="inferred from homology"/>
<keyword evidence="6 12" id="KW-0028">Amino-acid biosynthesis</keyword>
<evidence type="ECO:0000256" key="10">
    <source>
        <dbReference type="ARBA" id="ARBA00023239"/>
    </source>
</evidence>
<sequence>MNLITNFLRNNTNSCAFVPFITAGYPNVQLCIEALKILDKKGADLIELGIPYSDALADGPIIQESSQIALRQGVYIEQVLYILKKVTDDLNVPIIIFTYYNPMLVRGIYKFINEISDLGVKGLIIPDLPLEEVDHIIEICDLCSIELILFISPTSSEARIKMILSKSTGSVYLVSSCGVTGLRKNINLQIEDTVNLIKSKTDKMIMLGFGISTADQVSQIVNWNIDGIVVGSAIINTMNDKLTKNVLNSLADFCVKLKSSMSKI</sequence>
<dbReference type="Pfam" id="PF00290">
    <property type="entry name" value="Trp_syntA"/>
    <property type="match status" value="1"/>
</dbReference>
<organism evidence="14">
    <name type="scientific">Gracilaria edulis</name>
    <dbReference type="NCBI Taxonomy" id="172966"/>
    <lineage>
        <taxon>Eukaryota</taxon>
        <taxon>Rhodophyta</taxon>
        <taxon>Florideophyceae</taxon>
        <taxon>Rhodymeniophycidae</taxon>
        <taxon>Gracilariales</taxon>
        <taxon>Gracilariaceae</taxon>
        <taxon>Gracilaria</taxon>
    </lineage>
</organism>
<dbReference type="UniPathway" id="UPA00035">
    <property type="reaction ID" value="UER00044"/>
</dbReference>
<keyword evidence="5" id="KW-0150">Chloroplast</keyword>
<dbReference type="AlphaFoldDB" id="A0A6C0A8X6"/>
<dbReference type="EMBL" id="MN053318">
    <property type="protein sequence ID" value="QHS70499.1"/>
    <property type="molecule type" value="Genomic_DNA"/>
</dbReference>
<evidence type="ECO:0000256" key="13">
    <source>
        <dbReference type="RuleBase" id="RU003662"/>
    </source>
</evidence>
<comment type="similarity">
    <text evidence="12 13">Belongs to the TrpA family.</text>
</comment>
<dbReference type="PANTHER" id="PTHR43406:SF1">
    <property type="entry name" value="TRYPTOPHAN SYNTHASE ALPHA CHAIN, CHLOROPLASTIC"/>
    <property type="match status" value="1"/>
</dbReference>
<comment type="subcellular location">
    <subcellularLocation>
        <location evidence="2">Plastid</location>
        <location evidence="2">Chloroplast</location>
    </subcellularLocation>
</comment>
<feature type="active site" description="Proton acceptor" evidence="12">
    <location>
        <position position="58"/>
    </location>
</feature>
<dbReference type="Gene3D" id="3.20.20.70">
    <property type="entry name" value="Aldolase class I"/>
    <property type="match status" value="1"/>
</dbReference>
<name>A0A6C0A8X6_9FLOR</name>
<dbReference type="NCBIfam" id="TIGR00262">
    <property type="entry name" value="trpA"/>
    <property type="match status" value="1"/>
</dbReference>